<evidence type="ECO:0000313" key="1">
    <source>
        <dbReference type="EMBL" id="JAH92058.1"/>
    </source>
</evidence>
<accession>A0A0E9WRG8</accession>
<protein>
    <submittedName>
        <fullName evidence="1">Uncharacterized protein</fullName>
    </submittedName>
</protein>
<sequence length="48" mass="5552">MIQAWTQVNMFYISCDYVKGTHNSNLVLPLGTFVHERVYSSGIVHECY</sequence>
<organism evidence="1">
    <name type="scientific">Anguilla anguilla</name>
    <name type="common">European freshwater eel</name>
    <name type="synonym">Muraena anguilla</name>
    <dbReference type="NCBI Taxonomy" id="7936"/>
    <lineage>
        <taxon>Eukaryota</taxon>
        <taxon>Metazoa</taxon>
        <taxon>Chordata</taxon>
        <taxon>Craniata</taxon>
        <taxon>Vertebrata</taxon>
        <taxon>Euteleostomi</taxon>
        <taxon>Actinopterygii</taxon>
        <taxon>Neopterygii</taxon>
        <taxon>Teleostei</taxon>
        <taxon>Anguilliformes</taxon>
        <taxon>Anguillidae</taxon>
        <taxon>Anguilla</taxon>
    </lineage>
</organism>
<reference evidence="1" key="2">
    <citation type="journal article" date="2015" name="Fish Shellfish Immunol.">
        <title>Early steps in the European eel (Anguilla anguilla)-Vibrio vulnificus interaction in the gills: Role of the RtxA13 toxin.</title>
        <authorList>
            <person name="Callol A."/>
            <person name="Pajuelo D."/>
            <person name="Ebbesson L."/>
            <person name="Teles M."/>
            <person name="MacKenzie S."/>
            <person name="Amaro C."/>
        </authorList>
    </citation>
    <scope>NUCLEOTIDE SEQUENCE</scope>
</reference>
<dbReference type="EMBL" id="GBXM01016519">
    <property type="protein sequence ID" value="JAH92058.1"/>
    <property type="molecule type" value="Transcribed_RNA"/>
</dbReference>
<name>A0A0E9WRG8_ANGAN</name>
<dbReference type="AlphaFoldDB" id="A0A0E9WRG8"/>
<reference evidence="1" key="1">
    <citation type="submission" date="2014-11" db="EMBL/GenBank/DDBJ databases">
        <authorList>
            <person name="Amaro Gonzalez C."/>
        </authorList>
    </citation>
    <scope>NUCLEOTIDE SEQUENCE</scope>
</reference>
<proteinExistence type="predicted"/>